<feature type="transmembrane region" description="Helical" evidence="6">
    <location>
        <begin position="45"/>
        <end position="69"/>
    </location>
</feature>
<sequence length="438" mass="49783">MKNILNDSLFKNGIYIFIFSMSANFFNYLFQIAMGRLLTVSEYGILNSLFSILLIISVPAGTITIIAAKNISHNLAISKFNEVKKFIKNISLKVLFFGLTVLTVYFIFIPYLMDFMKINVFLYYAILGVILLISFFFSLLMGILQGTKMYGIYGLTGSLSSACKFVIAVVLVLLGLNIAGALLSTFIAQIAISLIAVIFIYNYFKKITSKQTINENNGEVSENVLTIKYFLLVLFSLFFYTFFTNIDLIMVKHFFSSKEAGIYAVSALLGKIILYLPASFAVVMFPEVSHAHALNDKTKRILFKTIIITTLLCFFGEIFYILFPNFIISTLMGSKYLKASPLLSLYGLSMFSFAILSIMVNYYMAVQKYFLLFLMFLFAILEVVLISLFHQTMVSVIFCVMTTGYLLAFISLINIFYDDILIFLKKIHLMPVFKKREI</sequence>
<evidence type="ECO:0000256" key="3">
    <source>
        <dbReference type="ARBA" id="ARBA00022692"/>
    </source>
</evidence>
<evidence type="ECO:0000256" key="4">
    <source>
        <dbReference type="ARBA" id="ARBA00022989"/>
    </source>
</evidence>
<feature type="transmembrane region" description="Helical" evidence="6">
    <location>
        <begin position="395"/>
        <end position="417"/>
    </location>
</feature>
<organism evidence="7 8">
    <name type="scientific">Candidatus Acididesulfobacter diazotrophicus</name>
    <dbReference type="NCBI Taxonomy" id="2597226"/>
    <lineage>
        <taxon>Bacteria</taxon>
        <taxon>Deltaproteobacteria</taxon>
        <taxon>Candidatus Acidulodesulfobacterales</taxon>
        <taxon>Candidatus Acididesulfobacter</taxon>
    </lineage>
</organism>
<keyword evidence="3 6" id="KW-0812">Transmembrane</keyword>
<evidence type="ECO:0000256" key="6">
    <source>
        <dbReference type="SAM" id="Phobius"/>
    </source>
</evidence>
<keyword evidence="4 6" id="KW-1133">Transmembrane helix</keyword>
<evidence type="ECO:0008006" key="9">
    <source>
        <dbReference type="Google" id="ProtNLM"/>
    </source>
</evidence>
<proteinExistence type="predicted"/>
<evidence type="ECO:0000313" key="8">
    <source>
        <dbReference type="Proteomes" id="UP000319296"/>
    </source>
</evidence>
<feature type="transmembrane region" description="Helical" evidence="6">
    <location>
        <begin position="263"/>
        <end position="289"/>
    </location>
</feature>
<feature type="transmembrane region" description="Helical" evidence="6">
    <location>
        <begin position="370"/>
        <end position="389"/>
    </location>
</feature>
<keyword evidence="5 6" id="KW-0472">Membrane</keyword>
<gene>
    <name evidence="7" type="ORF">EVG15_00335</name>
</gene>
<dbReference type="AlphaFoldDB" id="A0A519BQ27"/>
<reference evidence="7 8" key="1">
    <citation type="journal article" date="2019" name="ISME J.">
        <title>Insights into ecological role of a new deltaproteobacterial order Candidatus Acidulodesulfobacterales by metagenomics and metatranscriptomics.</title>
        <authorList>
            <person name="Tan S."/>
            <person name="Liu J."/>
            <person name="Fang Y."/>
            <person name="Hedlund B.P."/>
            <person name="Lian Z.H."/>
            <person name="Huang L.Y."/>
            <person name="Li J.T."/>
            <person name="Huang L.N."/>
            <person name="Li W.J."/>
            <person name="Jiang H.C."/>
            <person name="Dong H.L."/>
            <person name="Shu W.S."/>
        </authorList>
    </citation>
    <scope>NUCLEOTIDE SEQUENCE [LARGE SCALE GENOMIC DNA]</scope>
    <source>
        <strain evidence="7">AP1</strain>
    </source>
</reference>
<feature type="transmembrane region" description="Helical" evidence="6">
    <location>
        <begin position="121"/>
        <end position="140"/>
    </location>
</feature>
<dbReference type="InterPro" id="IPR002797">
    <property type="entry name" value="Polysacc_synth"/>
</dbReference>
<dbReference type="PANTHER" id="PTHR30250:SF28">
    <property type="entry name" value="POLYSACCHARIDE BIOSYNTHESIS PROTEIN"/>
    <property type="match status" value="1"/>
</dbReference>
<feature type="transmembrane region" description="Helical" evidence="6">
    <location>
        <begin position="90"/>
        <end position="109"/>
    </location>
</feature>
<evidence type="ECO:0000256" key="1">
    <source>
        <dbReference type="ARBA" id="ARBA00004651"/>
    </source>
</evidence>
<comment type="subcellular location">
    <subcellularLocation>
        <location evidence="1">Cell membrane</location>
        <topology evidence="1">Multi-pass membrane protein</topology>
    </subcellularLocation>
</comment>
<dbReference type="Pfam" id="PF01943">
    <property type="entry name" value="Polysacc_synt"/>
    <property type="match status" value="1"/>
</dbReference>
<feature type="transmembrane region" description="Helical" evidence="6">
    <location>
        <begin position="343"/>
        <end position="363"/>
    </location>
</feature>
<evidence type="ECO:0000256" key="2">
    <source>
        <dbReference type="ARBA" id="ARBA00022475"/>
    </source>
</evidence>
<evidence type="ECO:0000256" key="5">
    <source>
        <dbReference type="ARBA" id="ARBA00023136"/>
    </source>
</evidence>
<dbReference type="PANTHER" id="PTHR30250">
    <property type="entry name" value="PST FAMILY PREDICTED COLANIC ACID TRANSPORTER"/>
    <property type="match status" value="1"/>
</dbReference>
<evidence type="ECO:0000313" key="7">
    <source>
        <dbReference type="EMBL" id="RZD19370.1"/>
    </source>
</evidence>
<feature type="transmembrane region" description="Helical" evidence="6">
    <location>
        <begin position="225"/>
        <end position="243"/>
    </location>
</feature>
<accession>A0A519BQ27</accession>
<dbReference type="GO" id="GO:0005886">
    <property type="term" value="C:plasma membrane"/>
    <property type="evidence" value="ECO:0007669"/>
    <property type="project" value="UniProtKB-SubCell"/>
</dbReference>
<dbReference type="InterPro" id="IPR050833">
    <property type="entry name" value="Poly_Biosynth_Transport"/>
</dbReference>
<dbReference type="EMBL" id="SGBB01000001">
    <property type="protein sequence ID" value="RZD19370.1"/>
    <property type="molecule type" value="Genomic_DNA"/>
</dbReference>
<feature type="transmembrane region" description="Helical" evidence="6">
    <location>
        <begin position="12"/>
        <end position="33"/>
    </location>
</feature>
<protein>
    <recommendedName>
        <fullName evidence="9">Polysaccharide biosynthesis protein C-terminal domain-containing protein</fullName>
    </recommendedName>
</protein>
<feature type="transmembrane region" description="Helical" evidence="6">
    <location>
        <begin position="301"/>
        <end position="323"/>
    </location>
</feature>
<keyword evidence="2" id="KW-1003">Cell membrane</keyword>
<feature type="transmembrane region" description="Helical" evidence="6">
    <location>
        <begin position="152"/>
        <end position="176"/>
    </location>
</feature>
<comment type="caution">
    <text evidence="7">The sequence shown here is derived from an EMBL/GenBank/DDBJ whole genome shotgun (WGS) entry which is preliminary data.</text>
</comment>
<dbReference type="Proteomes" id="UP000319296">
    <property type="component" value="Unassembled WGS sequence"/>
</dbReference>
<feature type="transmembrane region" description="Helical" evidence="6">
    <location>
        <begin position="182"/>
        <end position="204"/>
    </location>
</feature>
<name>A0A519BQ27_9DELT</name>